<dbReference type="GO" id="GO:0006260">
    <property type="term" value="P:DNA replication"/>
    <property type="evidence" value="ECO:0007669"/>
    <property type="project" value="UniProtKB-KW"/>
</dbReference>
<dbReference type="PANTHER" id="PTHR23389:SF6">
    <property type="entry name" value="REPLICATION FACTOR C SUBUNIT 1"/>
    <property type="match status" value="1"/>
</dbReference>
<keyword evidence="4" id="KW-0067">ATP-binding</keyword>
<keyword evidence="11" id="KW-1185">Reference proteome</keyword>
<proteinExistence type="inferred from homology"/>
<dbReference type="Gene3D" id="3.40.50.300">
    <property type="entry name" value="P-loop containing nucleotide triphosphate hydrolases"/>
    <property type="match status" value="1"/>
</dbReference>
<dbReference type="FunFam" id="1.20.272.10:FF:000005">
    <property type="entry name" value="Replication factor C subunit 1"/>
    <property type="match status" value="2"/>
</dbReference>
<dbReference type="GO" id="GO:0005663">
    <property type="term" value="C:DNA replication factor C complex"/>
    <property type="evidence" value="ECO:0007669"/>
    <property type="project" value="InterPro"/>
</dbReference>
<evidence type="ECO:0000256" key="2">
    <source>
        <dbReference type="ARBA" id="ARBA00022705"/>
    </source>
</evidence>
<comment type="similarity">
    <text evidence="1">Belongs to the activator 1 large subunit family.</text>
</comment>
<dbReference type="Pfam" id="PF25361">
    <property type="entry name" value="AAA_lid_RFC1"/>
    <property type="match status" value="1"/>
</dbReference>
<dbReference type="VEuPathDB" id="VectorBase:PPAI005160"/>
<dbReference type="EMBL" id="AJVK01029978">
    <property type="status" value="NOT_ANNOTATED_CDS"/>
    <property type="molecule type" value="Genomic_DNA"/>
</dbReference>
<reference evidence="10" key="1">
    <citation type="submission" date="2022-08" db="UniProtKB">
        <authorList>
            <consortium name="EnsemblMetazoa"/>
        </authorList>
    </citation>
    <scope>IDENTIFICATION</scope>
    <source>
        <strain evidence="10">Israel</strain>
    </source>
</reference>
<dbReference type="GO" id="GO:0003689">
    <property type="term" value="F:DNA clamp loader activity"/>
    <property type="evidence" value="ECO:0007669"/>
    <property type="project" value="InterPro"/>
</dbReference>
<dbReference type="CDD" id="cd18140">
    <property type="entry name" value="HLD_clamp_RFC"/>
    <property type="match status" value="1"/>
</dbReference>
<evidence type="ECO:0000256" key="4">
    <source>
        <dbReference type="ARBA" id="ARBA00022840"/>
    </source>
</evidence>
<dbReference type="AlphaFoldDB" id="A0A1B0DBH1"/>
<protein>
    <recommendedName>
        <fullName evidence="8">Activator 1 large subunit</fullName>
    </recommendedName>
    <alternativeName>
        <fullName evidence="7">Replication factor C 140 kDa subunit</fullName>
    </alternativeName>
</protein>
<dbReference type="Proteomes" id="UP000092462">
    <property type="component" value="Unassembled WGS sequence"/>
</dbReference>
<evidence type="ECO:0000256" key="6">
    <source>
        <dbReference type="ARBA" id="ARBA00064311"/>
    </source>
</evidence>
<sequence length="381" mass="43430">MAGNEDRGGIQELIALIKDTSIPIICMCNDRNAQKMRSLVNYCFDLRFQRPRVEQIKGAMMSVCFKEKLKLAPGVLDEIIASTNHDIRQTLNILSMLNAKKDDAGTQTAEDQRKMSIHERSDLFFHDYSLGPLFVQENYLKVSPRGDKNMAIFRAAEAADCLSQGDLIERRIRSNMAWSLLPTQAIFSSVLPGYFMQGFFTGQIEFPGWLGKNSKRNKRMRLAQEINDHIRISASASREAGPWDVVRKVFSAEDQRKMSIHERSDLFFHDYSLGPLFVQENYLKVSPRGDKNMAIFRAAEAADCLSQGDLIERRIRSNMAWSLLPTQAIFSSVLPGYFMQGFFTGQIEFPGWLGKNSKRNKRMRLAQDNSADSTFVILLRK</sequence>
<dbReference type="Gene3D" id="1.20.272.10">
    <property type="match status" value="2"/>
</dbReference>
<accession>A0A1B0DBH1</accession>
<dbReference type="Pfam" id="PF08519">
    <property type="entry name" value="RFC1"/>
    <property type="match status" value="2"/>
</dbReference>
<dbReference type="InterPro" id="IPR008921">
    <property type="entry name" value="DNA_pol3_clamp-load_cplx_C"/>
</dbReference>
<organism evidence="10 11">
    <name type="scientific">Phlebotomus papatasi</name>
    <name type="common">Sandfly</name>
    <dbReference type="NCBI Taxonomy" id="29031"/>
    <lineage>
        <taxon>Eukaryota</taxon>
        <taxon>Metazoa</taxon>
        <taxon>Ecdysozoa</taxon>
        <taxon>Arthropoda</taxon>
        <taxon>Hexapoda</taxon>
        <taxon>Insecta</taxon>
        <taxon>Pterygota</taxon>
        <taxon>Neoptera</taxon>
        <taxon>Endopterygota</taxon>
        <taxon>Diptera</taxon>
        <taxon>Nematocera</taxon>
        <taxon>Psychodoidea</taxon>
        <taxon>Psychodidae</taxon>
        <taxon>Phlebotomus</taxon>
        <taxon>Phlebotomus</taxon>
    </lineage>
</organism>
<dbReference type="GO" id="GO:0005524">
    <property type="term" value="F:ATP binding"/>
    <property type="evidence" value="ECO:0007669"/>
    <property type="project" value="UniProtKB-KW"/>
</dbReference>
<evidence type="ECO:0000259" key="9">
    <source>
        <dbReference type="Pfam" id="PF08519"/>
    </source>
</evidence>
<dbReference type="InterPro" id="IPR013725">
    <property type="entry name" value="DNA_replication_fac_RFC1_C"/>
</dbReference>
<dbReference type="InterPro" id="IPR047854">
    <property type="entry name" value="RFC_lid"/>
</dbReference>
<comment type="subunit">
    <text evidence="6">Large subunit of the RFC complex, an heteropentameric complex consisting of RFC1 and four small subunits RFC2, RFC3, RFC4 and RFC5; the RFC complex interacts with PCNA and the interaction involves RFC1.</text>
</comment>
<dbReference type="InterPro" id="IPR027417">
    <property type="entry name" value="P-loop_NTPase"/>
</dbReference>
<dbReference type="GO" id="GO:0003677">
    <property type="term" value="F:DNA binding"/>
    <property type="evidence" value="ECO:0007669"/>
    <property type="project" value="InterPro"/>
</dbReference>
<comment type="function">
    <text evidence="5">Subunit of the replication factor C (RFC) complex which acts during elongation of primed DNA templates by DNA polymerases delta and epsilon, and is necessary for ATP-dependent loading of proliferating cell nuclear antigen (PCNA) onto primed DNA. This subunit binds to the primer-template junction. Binds the PO-B transcription element as well as other GA rich DNA sequences. Can bind single- or double-stranded DNA.</text>
</comment>
<evidence type="ECO:0000256" key="1">
    <source>
        <dbReference type="ARBA" id="ARBA00006116"/>
    </source>
</evidence>
<evidence type="ECO:0000256" key="7">
    <source>
        <dbReference type="ARBA" id="ARBA00075134"/>
    </source>
</evidence>
<dbReference type="SUPFAM" id="SSF48019">
    <property type="entry name" value="post-AAA+ oligomerization domain-like"/>
    <property type="match status" value="2"/>
</dbReference>
<evidence type="ECO:0000313" key="10">
    <source>
        <dbReference type="EnsemblMetazoa" id="PPAI005160-PA"/>
    </source>
</evidence>
<name>A0A1B0DBH1_PHLPP</name>
<evidence type="ECO:0000256" key="3">
    <source>
        <dbReference type="ARBA" id="ARBA00022741"/>
    </source>
</evidence>
<dbReference type="EMBL" id="AJVK01029977">
    <property type="status" value="NOT_ANNOTATED_CDS"/>
    <property type="molecule type" value="Genomic_DNA"/>
</dbReference>
<dbReference type="PANTHER" id="PTHR23389">
    <property type="entry name" value="CHROMOSOME TRANSMISSION FIDELITY FACTOR 18"/>
    <property type="match status" value="1"/>
</dbReference>
<dbReference type="EnsemblMetazoa" id="PPAI005160-RA">
    <property type="protein sequence ID" value="PPAI005160-PA"/>
    <property type="gene ID" value="PPAI005160"/>
</dbReference>
<dbReference type="FunFam" id="1.10.8.60:FF:000021">
    <property type="entry name" value="Replication factor C subunit 1"/>
    <property type="match status" value="1"/>
</dbReference>
<evidence type="ECO:0000256" key="5">
    <source>
        <dbReference type="ARBA" id="ARBA00054501"/>
    </source>
</evidence>
<evidence type="ECO:0000313" key="11">
    <source>
        <dbReference type="Proteomes" id="UP000092462"/>
    </source>
</evidence>
<evidence type="ECO:0000256" key="8">
    <source>
        <dbReference type="ARBA" id="ARBA00077727"/>
    </source>
</evidence>
<dbReference type="EMBL" id="AJVK01029979">
    <property type="status" value="NOT_ANNOTATED_CDS"/>
    <property type="molecule type" value="Genomic_DNA"/>
</dbReference>
<dbReference type="SUPFAM" id="SSF52540">
    <property type="entry name" value="P-loop containing nucleoside triphosphate hydrolases"/>
    <property type="match status" value="1"/>
</dbReference>
<dbReference type="VEuPathDB" id="VectorBase:PPAPM1_002813"/>
<keyword evidence="2" id="KW-0235">DNA replication</keyword>
<keyword evidence="3" id="KW-0547">Nucleotide-binding</keyword>
<dbReference type="GO" id="GO:0005634">
    <property type="term" value="C:nucleus"/>
    <property type="evidence" value="ECO:0007669"/>
    <property type="project" value="TreeGrafter"/>
</dbReference>
<feature type="domain" description="DNA replication factor RFC1 C-terminal" evidence="9">
    <location>
        <begin position="305"/>
        <end position="369"/>
    </location>
</feature>
<feature type="domain" description="DNA replication factor RFC1 C-terminal" evidence="9">
    <location>
        <begin position="162"/>
        <end position="240"/>
    </location>
</feature>